<feature type="compositionally biased region" description="Low complexity" evidence="1">
    <location>
        <begin position="91"/>
        <end position="106"/>
    </location>
</feature>
<reference evidence="2" key="1">
    <citation type="submission" date="2014-01" db="EMBL/GenBank/DDBJ databases">
        <authorList>
            <person name="Brown-Elliot B."/>
            <person name="Wallace R."/>
            <person name="Lenaerts A."/>
            <person name="Ordway D."/>
            <person name="DeGroote M.A."/>
            <person name="Parker T."/>
            <person name="Sizemore C."/>
            <person name="Tallon L.J."/>
            <person name="Sadzewicz L.K."/>
            <person name="Sengamalay N."/>
            <person name="Fraser C.M."/>
            <person name="Hine E."/>
            <person name="Shefchek K.A."/>
            <person name="Das S.P."/>
            <person name="Tettelin H."/>
        </authorList>
    </citation>
    <scope>NUCLEOTIDE SEQUENCE [LARGE SCALE GENOMIC DNA]</scope>
    <source>
        <strain evidence="2">4042</strain>
    </source>
</reference>
<feature type="region of interest" description="Disordered" evidence="1">
    <location>
        <begin position="1"/>
        <end position="65"/>
    </location>
</feature>
<comment type="caution">
    <text evidence="2">The sequence shown here is derived from an EMBL/GenBank/DDBJ whole genome shotgun (WGS) entry which is preliminary data.</text>
</comment>
<feature type="compositionally biased region" description="Polar residues" evidence="1">
    <location>
        <begin position="188"/>
        <end position="198"/>
    </location>
</feature>
<organism evidence="2">
    <name type="scientific">Mycobacterium xenopi 4042</name>
    <dbReference type="NCBI Taxonomy" id="1299334"/>
    <lineage>
        <taxon>Bacteria</taxon>
        <taxon>Bacillati</taxon>
        <taxon>Actinomycetota</taxon>
        <taxon>Actinomycetes</taxon>
        <taxon>Mycobacteriales</taxon>
        <taxon>Mycobacteriaceae</taxon>
        <taxon>Mycobacterium</taxon>
    </lineage>
</organism>
<evidence type="ECO:0000256" key="1">
    <source>
        <dbReference type="SAM" id="MobiDB-lite"/>
    </source>
</evidence>
<protein>
    <submittedName>
        <fullName evidence="2">Uncharacterized protein</fullName>
    </submittedName>
</protein>
<dbReference type="AlphaFoldDB" id="X8AQI6"/>
<name>X8AQI6_MYCXE</name>
<feature type="compositionally biased region" description="Basic and acidic residues" evidence="1">
    <location>
        <begin position="257"/>
        <end position="271"/>
    </location>
</feature>
<feature type="compositionally biased region" description="Polar residues" evidence="1">
    <location>
        <begin position="205"/>
        <end position="224"/>
    </location>
</feature>
<feature type="compositionally biased region" description="Polar residues" evidence="1">
    <location>
        <begin position="238"/>
        <end position="253"/>
    </location>
</feature>
<sequence length="279" mass="30267">MPGAGRLRRMNAAATSCSPQAAARPPNSMPPSTAAPPSKASPTPTSTSSWPQHQQSRSLGGVHRRDITASALPVTVIKTAPWSATRNPAASTTSTTGPSSWKPSSTRRQSTRTALLPSAVAVILGAQDHQCPAIINGPDLGYDIRLAYPAQITPGGDAYQTIADFLTTWLTATRDHPAAAISAATAPHRQSNRSNTRLSPRFRCNQFSPRQISLPTPATEPNQNPRHRKRKADDRTEQTLTYPLTLTRQSNKWFISDIDRPETVRPHHESTPPKPRPPH</sequence>
<accession>X8AQI6</accession>
<evidence type="ECO:0000313" key="2">
    <source>
        <dbReference type="EMBL" id="EUA33080.1"/>
    </source>
</evidence>
<feature type="region of interest" description="Disordered" evidence="1">
    <location>
        <begin position="83"/>
        <end position="112"/>
    </location>
</feature>
<dbReference type="EMBL" id="JAOB01000048">
    <property type="protein sequence ID" value="EUA33080.1"/>
    <property type="molecule type" value="Genomic_DNA"/>
</dbReference>
<gene>
    <name evidence="2" type="ORF">I553_3861</name>
</gene>
<feature type="compositionally biased region" description="Low complexity" evidence="1">
    <location>
        <begin position="12"/>
        <end position="51"/>
    </location>
</feature>
<dbReference type="PATRIC" id="fig|1299334.3.peg.5348"/>
<proteinExistence type="predicted"/>
<feature type="region of interest" description="Disordered" evidence="1">
    <location>
        <begin position="181"/>
        <end position="279"/>
    </location>
</feature>